<dbReference type="RefSeq" id="WP_116884609.1">
    <property type="nucleotide sequence ID" value="NZ_CABMMC010000004.1"/>
</dbReference>
<sequence>MKYGLVYLGGLLAVLAAGCSSDDIALEPTHATYSYEQVKDQEIALPANYNKNNYRKLLLGVAVNDIGVKAGEISPNVVQTLSTRLQTEMAKLKRFSVFSAHNRGGVLLFQSLADVGDAKMPDKNSREMDLILSASITVSKEKTERKYDDLLIYEVECDFSCEDIRTGEVKFAEKATGRTARAVKFGLGGRRVGGYSEEDEKQAIYNAAMKAIAVAANKLGNYYPVGGQITGMLSTRMTMDKGFEHGVGKDMVMTVYASVSGVDVPVARAVASPSDLTSSLKIMQWNDDDEDAEPIVDEIRKDRNWLKNNKLYAVGIGLATPPEWENQYKDSFDESMRAR</sequence>
<proteinExistence type="predicted"/>
<dbReference type="GeneID" id="78295902"/>
<evidence type="ECO:0008006" key="3">
    <source>
        <dbReference type="Google" id="ProtNLM"/>
    </source>
</evidence>
<evidence type="ECO:0000313" key="1">
    <source>
        <dbReference type="EMBL" id="PVY39848.1"/>
    </source>
</evidence>
<dbReference type="EMBL" id="QEKH01000019">
    <property type="protein sequence ID" value="PVY39848.1"/>
    <property type="molecule type" value="Genomic_DNA"/>
</dbReference>
<dbReference type="OrthoDB" id="5519870at2"/>
<name>A0A2U1ATV7_9BACT</name>
<dbReference type="Proteomes" id="UP000245959">
    <property type="component" value="Unassembled WGS sequence"/>
</dbReference>
<organism evidence="1 2">
    <name type="scientific">Victivallis vadensis</name>
    <dbReference type="NCBI Taxonomy" id="172901"/>
    <lineage>
        <taxon>Bacteria</taxon>
        <taxon>Pseudomonadati</taxon>
        <taxon>Lentisphaerota</taxon>
        <taxon>Lentisphaeria</taxon>
        <taxon>Victivallales</taxon>
        <taxon>Victivallaceae</taxon>
        <taxon>Victivallis</taxon>
    </lineage>
</organism>
<protein>
    <recommendedName>
        <fullName evidence="3">Curli production assembly/transport component CsgG</fullName>
    </recommendedName>
</protein>
<dbReference type="AlphaFoldDB" id="A0A2U1ATV7"/>
<keyword evidence="2" id="KW-1185">Reference proteome</keyword>
<comment type="caution">
    <text evidence="1">The sequence shown here is derived from an EMBL/GenBank/DDBJ whole genome shotgun (WGS) entry which is preliminary data.</text>
</comment>
<dbReference type="PROSITE" id="PS51257">
    <property type="entry name" value="PROKAR_LIPOPROTEIN"/>
    <property type="match status" value="1"/>
</dbReference>
<evidence type="ECO:0000313" key="2">
    <source>
        <dbReference type="Proteomes" id="UP000245959"/>
    </source>
</evidence>
<accession>A0A2U1ATV7</accession>
<gene>
    <name evidence="1" type="ORF">C8D82_11989</name>
</gene>
<reference evidence="1 2" key="1">
    <citation type="submission" date="2018-04" db="EMBL/GenBank/DDBJ databases">
        <title>Genomic Encyclopedia of Type Strains, Phase IV (KMG-IV): sequencing the most valuable type-strain genomes for metagenomic binning, comparative biology and taxonomic classification.</title>
        <authorList>
            <person name="Goeker M."/>
        </authorList>
    </citation>
    <scope>NUCLEOTIDE SEQUENCE [LARGE SCALE GENOMIC DNA]</scope>
    <source>
        <strain evidence="1 2">DSM 14823</strain>
    </source>
</reference>